<keyword evidence="5" id="KW-0378">Hydrolase</keyword>
<comment type="similarity">
    <text evidence="1">Belongs to the type-I restriction system S methylase family.</text>
</comment>
<feature type="domain" description="Type I restriction modification DNA specificity" evidence="4">
    <location>
        <begin position="58"/>
        <end position="206"/>
    </location>
</feature>
<gene>
    <name evidence="5" type="ORF">PYU98_12215</name>
</gene>
<evidence type="ECO:0000256" key="1">
    <source>
        <dbReference type="ARBA" id="ARBA00010923"/>
    </source>
</evidence>
<dbReference type="EC" id="3.1.21.-" evidence="5"/>
<reference evidence="5" key="1">
    <citation type="submission" date="2023-02" db="EMBL/GenBank/DDBJ databases">
        <title>The sequence of Aeromonas allosaccharophila K520.</title>
        <authorList>
            <person name="Luo X."/>
        </authorList>
    </citation>
    <scope>NUCLEOTIDE SEQUENCE</scope>
    <source>
        <strain evidence="5">K520</strain>
    </source>
</reference>
<keyword evidence="5" id="KW-0540">Nuclease</keyword>
<dbReference type="GO" id="GO:0004519">
    <property type="term" value="F:endonuclease activity"/>
    <property type="evidence" value="ECO:0007669"/>
    <property type="project" value="UniProtKB-KW"/>
</dbReference>
<dbReference type="Gene3D" id="1.10.287.1120">
    <property type="entry name" value="Bipartite methylase S protein"/>
    <property type="match status" value="1"/>
</dbReference>
<dbReference type="AlphaFoldDB" id="A0AAX3NKT5"/>
<dbReference type="EMBL" id="CP118988">
    <property type="protein sequence ID" value="WED74734.1"/>
    <property type="molecule type" value="Genomic_DNA"/>
</dbReference>
<evidence type="ECO:0000313" key="5">
    <source>
        <dbReference type="EMBL" id="WED74734.1"/>
    </source>
</evidence>
<keyword evidence="3" id="KW-0238">DNA-binding</keyword>
<evidence type="ECO:0000256" key="2">
    <source>
        <dbReference type="ARBA" id="ARBA00022747"/>
    </source>
</evidence>
<dbReference type="GO" id="GO:0009307">
    <property type="term" value="P:DNA restriction-modification system"/>
    <property type="evidence" value="ECO:0007669"/>
    <property type="project" value="UniProtKB-KW"/>
</dbReference>
<dbReference type="CDD" id="cd17276">
    <property type="entry name" value="RMtype1_S_Sau1132ORF3780P-TRD1-CR1_like"/>
    <property type="match status" value="1"/>
</dbReference>
<dbReference type="GO" id="GO:0016787">
    <property type="term" value="F:hydrolase activity"/>
    <property type="evidence" value="ECO:0007669"/>
    <property type="project" value="UniProtKB-KW"/>
</dbReference>
<dbReference type="PANTHER" id="PTHR30408">
    <property type="entry name" value="TYPE-1 RESTRICTION ENZYME ECOKI SPECIFICITY PROTEIN"/>
    <property type="match status" value="1"/>
</dbReference>
<keyword evidence="2" id="KW-0680">Restriction system</keyword>
<protein>
    <submittedName>
        <fullName evidence="5">Restriction endonuclease subunit S</fullName>
        <ecNumber evidence="5">3.1.21.-</ecNumber>
    </submittedName>
</protein>
<dbReference type="InterPro" id="IPR044946">
    <property type="entry name" value="Restrct_endonuc_typeI_TRD_sf"/>
</dbReference>
<evidence type="ECO:0000256" key="3">
    <source>
        <dbReference type="ARBA" id="ARBA00023125"/>
    </source>
</evidence>
<dbReference type="PANTHER" id="PTHR30408:SF12">
    <property type="entry name" value="TYPE I RESTRICTION ENZYME MJAVIII SPECIFICITY SUBUNIT"/>
    <property type="match status" value="1"/>
</dbReference>
<sequence>MSQAVETQQKELAGKYHPYPKYKDSGVEWLEYIPNEWLTIPVGRLFSRIKRTGHSEKELLSVYRDYGVIPKSSRDDNNNKESDDLAPYQLVRPNDLVMNKMKAWQGSIAISEYEGIVSPAYFVYEPNNKLFELAHPRYVHYLLRNPIYITQYMSRSKGIRVNQWDLDPDEFKLIELLLPSKQEQSKIFEFLDYETARIDQLIAKQQRLIELLKEKQQAVISHAVTKGLNPDAPMKDSGIEWLGQVPKHWQLTKLKWVAQTTSGSTPNTSEPEKYYDGGEYPWVRTTDLNNGTLIDVPVKITERAIKDTACTLLPIGSVLISMYGGAGSIGKHALLKTLATTNQAVCAVLPNSRLLPEYLNLFAEYYRPFWMASAEGTRKDPNIGQDHIREMFIPVPPLDEQRKVEIYVSGQLCLYDKGQDIAFRQVELLKERRIALISAAVTGKIDLRGWTPPAEEAAA</sequence>
<dbReference type="RefSeq" id="WP_182969089.1">
    <property type="nucleotide sequence ID" value="NZ_CP118988.1"/>
</dbReference>
<feature type="domain" description="Type I restriction modification DNA specificity" evidence="4">
    <location>
        <begin position="246"/>
        <end position="403"/>
    </location>
</feature>
<keyword evidence="5" id="KW-0255">Endonuclease</keyword>
<name>A0AAX3NKT5_9GAMM</name>
<dbReference type="Gene3D" id="3.90.220.20">
    <property type="entry name" value="DNA methylase specificity domains"/>
    <property type="match status" value="2"/>
</dbReference>
<evidence type="ECO:0000259" key="4">
    <source>
        <dbReference type="Pfam" id="PF01420"/>
    </source>
</evidence>
<dbReference type="InterPro" id="IPR000055">
    <property type="entry name" value="Restrct_endonuc_typeI_TRD"/>
</dbReference>
<dbReference type="Proteomes" id="UP001213721">
    <property type="component" value="Chromosome"/>
</dbReference>
<proteinExistence type="inferred from homology"/>
<dbReference type="InterPro" id="IPR052021">
    <property type="entry name" value="Type-I_RS_S_subunit"/>
</dbReference>
<dbReference type="Pfam" id="PF01420">
    <property type="entry name" value="Methylase_S"/>
    <property type="match status" value="2"/>
</dbReference>
<dbReference type="GO" id="GO:0003677">
    <property type="term" value="F:DNA binding"/>
    <property type="evidence" value="ECO:0007669"/>
    <property type="project" value="UniProtKB-KW"/>
</dbReference>
<dbReference type="REBASE" id="697514">
    <property type="entry name" value="S.AalK520ORF12220P"/>
</dbReference>
<accession>A0AAX3NKT5</accession>
<evidence type="ECO:0000313" key="6">
    <source>
        <dbReference type="Proteomes" id="UP001213721"/>
    </source>
</evidence>
<dbReference type="SUPFAM" id="SSF116734">
    <property type="entry name" value="DNA methylase specificity domain"/>
    <property type="match status" value="2"/>
</dbReference>
<organism evidence="5 6">
    <name type="scientific">Aeromonas allosaccharophila</name>
    <dbReference type="NCBI Taxonomy" id="656"/>
    <lineage>
        <taxon>Bacteria</taxon>
        <taxon>Pseudomonadati</taxon>
        <taxon>Pseudomonadota</taxon>
        <taxon>Gammaproteobacteria</taxon>
        <taxon>Aeromonadales</taxon>
        <taxon>Aeromonadaceae</taxon>
        <taxon>Aeromonas</taxon>
    </lineage>
</organism>